<reference evidence="2 3" key="1">
    <citation type="submission" date="2019-06" db="EMBL/GenBank/DDBJ databases">
        <title>Sequencing the genomes of 1000 actinobacteria strains.</title>
        <authorList>
            <person name="Klenk H.-P."/>
        </authorList>
    </citation>
    <scope>NUCLEOTIDE SEQUENCE [LARGE SCALE GENOMIC DNA]</scope>
    <source>
        <strain evidence="2 3">DSM 45301</strain>
    </source>
</reference>
<keyword evidence="3" id="KW-1185">Reference proteome</keyword>
<evidence type="ECO:0000313" key="2">
    <source>
        <dbReference type="EMBL" id="TQM11776.1"/>
    </source>
</evidence>
<dbReference type="Proteomes" id="UP000315677">
    <property type="component" value="Unassembled WGS sequence"/>
</dbReference>
<dbReference type="Gene3D" id="1.20.120.450">
    <property type="entry name" value="dinb family like domain"/>
    <property type="match status" value="1"/>
</dbReference>
<sequence>MTEISGRTITGTQVADVSLADARVRDVEVVRASFWRVRMRGVWLGEVEIDGEIAGLRINGVDVGPLVEAELDRRDPDRVKMRPTDVAGFREAWDLVESRWAGTVERARALPPELLHERVDGEWSFIQTLRHLVFATDIWVRRAILGDPTPWHPLSLPFDEMEPVPGVPWDRDARPGLDEVLALRADRTGTVRRVIEGLTEESLAARTTPVAGPGYPEPDSYPVAGCLRTVLSEEWEHRRYAERDLDVLRDRLGA</sequence>
<dbReference type="InterPro" id="IPR034660">
    <property type="entry name" value="DinB/YfiT-like"/>
</dbReference>
<proteinExistence type="predicted"/>
<dbReference type="AlphaFoldDB" id="A0A543DR16"/>
<organism evidence="2 3">
    <name type="scientific">Pseudonocardia kunmingensis</name>
    <dbReference type="NCBI Taxonomy" id="630975"/>
    <lineage>
        <taxon>Bacteria</taxon>
        <taxon>Bacillati</taxon>
        <taxon>Actinomycetota</taxon>
        <taxon>Actinomycetes</taxon>
        <taxon>Pseudonocardiales</taxon>
        <taxon>Pseudonocardiaceae</taxon>
        <taxon>Pseudonocardia</taxon>
    </lineage>
</organism>
<dbReference type="OrthoDB" id="3542438at2"/>
<accession>A0A543DR16</accession>
<protein>
    <submittedName>
        <fullName evidence="2">DinB family protein</fullName>
    </submittedName>
</protein>
<comment type="caution">
    <text evidence="2">The sequence shown here is derived from an EMBL/GenBank/DDBJ whole genome shotgun (WGS) entry which is preliminary data.</text>
</comment>
<evidence type="ECO:0000313" key="3">
    <source>
        <dbReference type="Proteomes" id="UP000315677"/>
    </source>
</evidence>
<name>A0A543DR16_9PSEU</name>
<dbReference type="SUPFAM" id="SSF109854">
    <property type="entry name" value="DinB/YfiT-like putative metalloenzymes"/>
    <property type="match status" value="1"/>
</dbReference>
<dbReference type="EMBL" id="VFPA01000002">
    <property type="protein sequence ID" value="TQM11776.1"/>
    <property type="molecule type" value="Genomic_DNA"/>
</dbReference>
<dbReference type="Pfam" id="PF12867">
    <property type="entry name" value="DinB_2"/>
    <property type="match status" value="1"/>
</dbReference>
<dbReference type="RefSeq" id="WP_142056164.1">
    <property type="nucleotide sequence ID" value="NZ_VFPA01000002.1"/>
</dbReference>
<dbReference type="InterPro" id="IPR024775">
    <property type="entry name" value="DinB-like"/>
</dbReference>
<feature type="domain" description="DinB-like" evidence="1">
    <location>
        <begin position="97"/>
        <end position="240"/>
    </location>
</feature>
<gene>
    <name evidence="2" type="ORF">FB558_4346</name>
</gene>
<evidence type="ECO:0000259" key="1">
    <source>
        <dbReference type="Pfam" id="PF12867"/>
    </source>
</evidence>